<comment type="caution">
    <text evidence="1">The sequence shown here is derived from an EMBL/GenBank/DDBJ whole genome shotgun (WGS) entry which is preliminary data.</text>
</comment>
<sequence>MRMRHCCPPSVCTCLECGYLLKIFDSVFLNYVWMCSVQNSSELTVYENLIRLSCKK</sequence>
<keyword evidence="2" id="KW-1185">Reference proteome</keyword>
<evidence type="ECO:0000313" key="2">
    <source>
        <dbReference type="Proteomes" id="UP000054805"/>
    </source>
</evidence>
<dbReference type="Proteomes" id="UP000054805">
    <property type="component" value="Unassembled WGS sequence"/>
</dbReference>
<dbReference type="EMBL" id="JYDS01004165">
    <property type="protein sequence ID" value="KRY95426.1"/>
    <property type="molecule type" value="Genomic_DNA"/>
</dbReference>
<reference evidence="1 2" key="1">
    <citation type="submission" date="2015-01" db="EMBL/GenBank/DDBJ databases">
        <title>Evolution of Trichinella species and genotypes.</title>
        <authorList>
            <person name="Korhonen P.K."/>
            <person name="Edoardo P."/>
            <person name="Giuseppe L.R."/>
            <person name="Gasser R.B."/>
        </authorList>
    </citation>
    <scope>NUCLEOTIDE SEQUENCE [LARGE SCALE GENOMIC DNA]</scope>
    <source>
        <strain evidence="1">ISS588</strain>
    </source>
</reference>
<accession>A0A0V1GBF1</accession>
<dbReference type="AlphaFoldDB" id="A0A0V1GBF1"/>
<organism evidence="1 2">
    <name type="scientific">Trichinella pseudospiralis</name>
    <name type="common">Parasitic roundworm</name>
    <dbReference type="NCBI Taxonomy" id="6337"/>
    <lineage>
        <taxon>Eukaryota</taxon>
        <taxon>Metazoa</taxon>
        <taxon>Ecdysozoa</taxon>
        <taxon>Nematoda</taxon>
        <taxon>Enoplea</taxon>
        <taxon>Dorylaimia</taxon>
        <taxon>Trichinellida</taxon>
        <taxon>Trichinellidae</taxon>
        <taxon>Trichinella</taxon>
    </lineage>
</organism>
<proteinExistence type="predicted"/>
<gene>
    <name evidence="1" type="ORF">T4B_7410</name>
</gene>
<protein>
    <submittedName>
        <fullName evidence="1">Uncharacterized protein</fullName>
    </submittedName>
</protein>
<evidence type="ECO:0000313" key="1">
    <source>
        <dbReference type="EMBL" id="KRY95426.1"/>
    </source>
</evidence>
<name>A0A0V1GBF1_TRIPS</name>